<accession>A0A937X758</accession>
<sequence length="653" mass="70361">AQEISILEEVVPPPELGRGTIDIGKLTWRVAGTDAPGMARPEYDDSSWVARAGVSSELLRNPVAWYRFAFLGSPQSQGLGSRLELAGFEGNVAVFLNGVPVGEARGETLPPYERRELFTLPTALLREDRNVLAIRITGFAGRPRVGIPRGPVRLLPLSASYERQDQTLRAARDADQAAALLATATTFSAAIPPAAPPEVATGSLAFGRFGRGHREGLLTASLWPGGFQGATTSFDPRPIAGYFGTATSAAAGAVSSNLTNDQATLEAIAPEGKIVRASRDGVGRYRLYYPLLYPGFAVEPLDATLSVRFAAPMDVMWVDRWGVTTQSTAVDGRLPWTEPWALFHDPAGKRPPFLVALPSPKSDLRLRRTPDGWAMTLPARTTARFCWPTGIAPWGPPASARDMTAFRAWAQAMVPFSRVSEEVARGDRLAIRETFRYLHAGAVPYAPLPPVFGALLGASSIVADKVVDLGVPTLAGPLRAVPRSAEISYELPLPAFEVGAAPRQEGVPAEPARELPDALVSNAMDLAHTRRFDAFTRWPRLSEAGRQALEANGAVQLPRAWGPLSWAETAEPLTGTTYRWSIANLAEDGRFEDFARANGLALLGTAIASAYTGDWSIATSQWQRLRRSADWFFAAFDWAWQAPANTDAGNASG</sequence>
<dbReference type="AlphaFoldDB" id="A0A937X758"/>
<dbReference type="InterPro" id="IPR008979">
    <property type="entry name" value="Galactose-bd-like_sf"/>
</dbReference>
<dbReference type="EMBL" id="VGJX01000621">
    <property type="protein sequence ID" value="MBM3275547.1"/>
    <property type="molecule type" value="Genomic_DNA"/>
</dbReference>
<gene>
    <name evidence="1" type="ORF">FJZ00_10355</name>
</gene>
<protein>
    <recommendedName>
        <fullName evidence="3">Glycosyl hydrolases family 2 sugar binding domain-containing protein</fullName>
    </recommendedName>
</protein>
<evidence type="ECO:0000313" key="1">
    <source>
        <dbReference type="EMBL" id="MBM3275547.1"/>
    </source>
</evidence>
<feature type="non-terminal residue" evidence="1">
    <location>
        <position position="1"/>
    </location>
</feature>
<proteinExistence type="predicted"/>
<evidence type="ECO:0000313" key="2">
    <source>
        <dbReference type="Proteomes" id="UP000703893"/>
    </source>
</evidence>
<dbReference type="Gene3D" id="2.60.120.260">
    <property type="entry name" value="Galactose-binding domain-like"/>
    <property type="match status" value="1"/>
</dbReference>
<reference evidence="1 2" key="1">
    <citation type="submission" date="2019-03" db="EMBL/GenBank/DDBJ databases">
        <title>Lake Tanganyika Metagenome-Assembled Genomes (MAGs).</title>
        <authorList>
            <person name="Tran P."/>
        </authorList>
    </citation>
    <scope>NUCLEOTIDE SEQUENCE [LARGE SCALE GENOMIC DNA]</scope>
    <source>
        <strain evidence="1">K_DeepCast_65m_m2_236</strain>
    </source>
</reference>
<evidence type="ECO:0008006" key="3">
    <source>
        <dbReference type="Google" id="ProtNLM"/>
    </source>
</evidence>
<name>A0A937X758_9BACT</name>
<organism evidence="1 2">
    <name type="scientific">Candidatus Tanganyikabacteria bacterium</name>
    <dbReference type="NCBI Taxonomy" id="2961651"/>
    <lineage>
        <taxon>Bacteria</taxon>
        <taxon>Bacillati</taxon>
        <taxon>Candidatus Sericytochromatia</taxon>
        <taxon>Candidatus Tanganyikabacteria</taxon>
    </lineage>
</organism>
<dbReference type="SUPFAM" id="SSF49785">
    <property type="entry name" value="Galactose-binding domain-like"/>
    <property type="match status" value="1"/>
</dbReference>
<dbReference type="Proteomes" id="UP000703893">
    <property type="component" value="Unassembled WGS sequence"/>
</dbReference>
<feature type="non-terminal residue" evidence="1">
    <location>
        <position position="653"/>
    </location>
</feature>
<comment type="caution">
    <text evidence="1">The sequence shown here is derived from an EMBL/GenBank/DDBJ whole genome shotgun (WGS) entry which is preliminary data.</text>
</comment>